<evidence type="ECO:0000256" key="3">
    <source>
        <dbReference type="ARBA" id="ARBA00022729"/>
    </source>
</evidence>
<feature type="domain" description="Peptidase C1A papain C-terminal" evidence="10">
    <location>
        <begin position="121"/>
        <end position="336"/>
    </location>
</feature>
<feature type="signal peptide" evidence="8">
    <location>
        <begin position="1"/>
        <end position="23"/>
    </location>
</feature>
<dbReference type="InterPro" id="IPR037277">
    <property type="entry name" value="Granulin_sf"/>
</dbReference>
<keyword evidence="5" id="KW-0788">Thiol protease</keyword>
<keyword evidence="13" id="KW-1185">Reference proteome</keyword>
<keyword evidence="6" id="KW-1015">Disulfide bond</keyword>
<evidence type="ECO:0000256" key="1">
    <source>
        <dbReference type="ARBA" id="ARBA00008455"/>
    </source>
</evidence>
<evidence type="ECO:0000256" key="5">
    <source>
        <dbReference type="ARBA" id="ARBA00022807"/>
    </source>
</evidence>
<evidence type="ECO:0000256" key="4">
    <source>
        <dbReference type="ARBA" id="ARBA00022801"/>
    </source>
</evidence>
<dbReference type="Gramene" id="Kaladp0003s0047.1.v1.1">
    <property type="protein sequence ID" value="Kaladp0003s0047.1.v1.1"/>
    <property type="gene ID" value="Kaladp0003s0047.v1.1"/>
</dbReference>
<dbReference type="EnsemblPlants" id="Kaladp0003s0047.1.v1.1">
    <property type="protein sequence ID" value="Kaladp0003s0047.1.v1.1"/>
    <property type="gene ID" value="Kaladp0003s0047.v1.1"/>
</dbReference>
<evidence type="ECO:0000259" key="10">
    <source>
        <dbReference type="SMART" id="SM00645"/>
    </source>
</evidence>
<organism evidence="12 13">
    <name type="scientific">Kalanchoe fedtschenkoi</name>
    <name type="common">Lavender scallops</name>
    <name type="synonym">South American air plant</name>
    <dbReference type="NCBI Taxonomy" id="63787"/>
    <lineage>
        <taxon>Eukaryota</taxon>
        <taxon>Viridiplantae</taxon>
        <taxon>Streptophyta</taxon>
        <taxon>Embryophyta</taxon>
        <taxon>Tracheophyta</taxon>
        <taxon>Spermatophyta</taxon>
        <taxon>Magnoliopsida</taxon>
        <taxon>eudicotyledons</taxon>
        <taxon>Gunneridae</taxon>
        <taxon>Pentapetalae</taxon>
        <taxon>Saxifragales</taxon>
        <taxon>Crassulaceae</taxon>
        <taxon>Kalanchoe</taxon>
    </lineage>
</organism>
<dbReference type="OMA" id="EGETCCC"/>
<dbReference type="PANTHER" id="PTHR12411">
    <property type="entry name" value="CYSTEINE PROTEASE FAMILY C1-RELATED"/>
    <property type="match status" value="1"/>
</dbReference>
<sequence length="438" mass="48474">MNPVSPSTLSFFILLLAFRPTHSRTCSTFDLFTAWCHRHGKTYSSDHEKLHRFRVFESNLNFINQHSLKGNSSYALALNSFADLTHDEFRASKLGLLVGEIGDVGFDRRPDSNDGDGLGDVPASVDWRKSGAVTYVKDQKSCGACWAFTATGAMEGINQIVTGSLVSLSEQELIDCDRRYNSGCEGGLMDYAYQFVVDNHGIDTEEDYPYLARDRTCNKDKLKHVAVTIDGYADIPPRDEKQLLKGVAKQPVSVGISGSDRAVQFYSKGILTPPCSTSLDHAVLIVGYGSENGMDYWIVKNSWGTDWGMKGYMHIQRNSGQPEGVCGINLLASYPVKTSPNPPPPPSPHPTKCDLFTSCGAGETCCCSWRLLGICFSWKCCELNAAVCCKDGQHCCPHDYPICNTRRNQCLKKSGNYTLIKKLKKSPGDEFNSFLWDL</sequence>
<evidence type="ECO:0000259" key="9">
    <source>
        <dbReference type="SMART" id="SM00277"/>
    </source>
</evidence>
<keyword evidence="4" id="KW-0378">Hydrolase</keyword>
<accession>A0A7N0R9N8</accession>
<dbReference type="PROSITE" id="PS00640">
    <property type="entry name" value="THIOL_PROTEASE_ASN"/>
    <property type="match status" value="1"/>
</dbReference>
<dbReference type="AlphaFoldDB" id="A0A7N0R9N8"/>
<dbReference type="PROSITE" id="PS00139">
    <property type="entry name" value="THIOL_PROTEASE_CYS"/>
    <property type="match status" value="1"/>
</dbReference>
<evidence type="ECO:0000313" key="12">
    <source>
        <dbReference type="EnsemblPlants" id="Kaladp0003s0047.1.v1.1"/>
    </source>
</evidence>
<dbReference type="GO" id="GO:0006508">
    <property type="term" value="P:proteolysis"/>
    <property type="evidence" value="ECO:0007669"/>
    <property type="project" value="UniProtKB-KW"/>
</dbReference>
<dbReference type="Pfam" id="PF08246">
    <property type="entry name" value="Inhibitor_I29"/>
    <property type="match status" value="1"/>
</dbReference>
<evidence type="ECO:0000313" key="13">
    <source>
        <dbReference type="Proteomes" id="UP000594263"/>
    </source>
</evidence>
<dbReference type="InterPro" id="IPR025660">
    <property type="entry name" value="Pept_his_AS"/>
</dbReference>
<dbReference type="CDD" id="cd02248">
    <property type="entry name" value="Peptidase_C1A"/>
    <property type="match status" value="1"/>
</dbReference>
<feature type="domain" description="Cathepsin propeptide inhibitor" evidence="11">
    <location>
        <begin position="32"/>
        <end position="89"/>
    </location>
</feature>
<keyword evidence="3 8" id="KW-0732">Signal</keyword>
<dbReference type="SMART" id="SM00645">
    <property type="entry name" value="Pept_C1"/>
    <property type="match status" value="1"/>
</dbReference>
<dbReference type="PRINTS" id="PR00705">
    <property type="entry name" value="PAPAIN"/>
</dbReference>
<dbReference type="InterPro" id="IPR000118">
    <property type="entry name" value="Granulin"/>
</dbReference>
<dbReference type="Gene3D" id="2.10.25.160">
    <property type="entry name" value="Granulin"/>
    <property type="match status" value="1"/>
</dbReference>
<dbReference type="InterPro" id="IPR000668">
    <property type="entry name" value="Peptidase_C1A_C"/>
</dbReference>
<proteinExistence type="inferred from homology"/>
<feature type="domain" description="Granulins" evidence="9">
    <location>
        <begin position="353"/>
        <end position="410"/>
    </location>
</feature>
<dbReference type="InterPro" id="IPR000169">
    <property type="entry name" value="Pept_cys_AS"/>
</dbReference>
<dbReference type="InterPro" id="IPR013201">
    <property type="entry name" value="Prot_inhib_I29"/>
</dbReference>
<dbReference type="Proteomes" id="UP000594263">
    <property type="component" value="Unplaced"/>
</dbReference>
<dbReference type="PROSITE" id="PS00639">
    <property type="entry name" value="THIOL_PROTEASE_HIS"/>
    <property type="match status" value="1"/>
</dbReference>
<dbReference type="SMART" id="SM00848">
    <property type="entry name" value="Inhibitor_I29"/>
    <property type="match status" value="1"/>
</dbReference>
<dbReference type="SUPFAM" id="SSF57277">
    <property type="entry name" value="Granulin repeat"/>
    <property type="match status" value="1"/>
</dbReference>
<protein>
    <submittedName>
        <fullName evidence="12">Uncharacterized protein</fullName>
    </submittedName>
</protein>
<dbReference type="Gene3D" id="3.90.70.10">
    <property type="entry name" value="Cysteine proteinases"/>
    <property type="match status" value="1"/>
</dbReference>
<dbReference type="Pfam" id="PF00112">
    <property type="entry name" value="Peptidase_C1"/>
    <property type="match status" value="1"/>
</dbReference>
<keyword evidence="7" id="KW-0325">Glycoprotein</keyword>
<evidence type="ECO:0000256" key="7">
    <source>
        <dbReference type="ARBA" id="ARBA00023180"/>
    </source>
</evidence>
<evidence type="ECO:0000256" key="6">
    <source>
        <dbReference type="ARBA" id="ARBA00023157"/>
    </source>
</evidence>
<dbReference type="SMART" id="SM00277">
    <property type="entry name" value="GRAN"/>
    <property type="match status" value="1"/>
</dbReference>
<evidence type="ECO:0000256" key="2">
    <source>
        <dbReference type="ARBA" id="ARBA00022670"/>
    </source>
</evidence>
<dbReference type="FunFam" id="2.10.25.160:FF:000002">
    <property type="entry name" value="Cysteine protease 1"/>
    <property type="match status" value="1"/>
</dbReference>
<dbReference type="InterPro" id="IPR039417">
    <property type="entry name" value="Peptidase_C1A_papain-like"/>
</dbReference>
<name>A0A7N0R9N8_KALFE</name>
<dbReference type="InterPro" id="IPR013128">
    <property type="entry name" value="Peptidase_C1A"/>
</dbReference>
<evidence type="ECO:0000259" key="11">
    <source>
        <dbReference type="SMART" id="SM00848"/>
    </source>
</evidence>
<dbReference type="InterPro" id="IPR025661">
    <property type="entry name" value="Pept_asp_AS"/>
</dbReference>
<dbReference type="Pfam" id="PF00396">
    <property type="entry name" value="Granulin"/>
    <property type="match status" value="1"/>
</dbReference>
<reference evidence="12" key="1">
    <citation type="submission" date="2021-01" db="UniProtKB">
        <authorList>
            <consortium name="EnsemblPlants"/>
        </authorList>
    </citation>
    <scope>IDENTIFICATION</scope>
</reference>
<dbReference type="FunFam" id="3.90.70.10:FF:000067">
    <property type="entry name" value="Senescence-specific cysteine protease"/>
    <property type="match status" value="1"/>
</dbReference>
<comment type="similarity">
    <text evidence="1">Belongs to the peptidase C1 family.</text>
</comment>
<evidence type="ECO:0000256" key="8">
    <source>
        <dbReference type="SAM" id="SignalP"/>
    </source>
</evidence>
<dbReference type="InterPro" id="IPR038765">
    <property type="entry name" value="Papain-like_cys_pep_sf"/>
</dbReference>
<dbReference type="GO" id="GO:0008234">
    <property type="term" value="F:cysteine-type peptidase activity"/>
    <property type="evidence" value="ECO:0007669"/>
    <property type="project" value="UniProtKB-KW"/>
</dbReference>
<keyword evidence="2" id="KW-0645">Protease</keyword>
<feature type="chain" id="PRO_5029721018" evidence="8">
    <location>
        <begin position="24"/>
        <end position="438"/>
    </location>
</feature>
<dbReference type="SUPFAM" id="SSF54001">
    <property type="entry name" value="Cysteine proteinases"/>
    <property type="match status" value="1"/>
</dbReference>